<keyword evidence="3" id="KW-1185">Reference proteome</keyword>
<feature type="domain" description="Haem-binding uptake Tiki superfamily ChaN" evidence="1">
    <location>
        <begin position="394"/>
        <end position="492"/>
    </location>
</feature>
<evidence type="ECO:0000259" key="1">
    <source>
        <dbReference type="Pfam" id="PF04187"/>
    </source>
</evidence>
<dbReference type="InterPro" id="IPR007314">
    <property type="entry name" value="Cofac_haem-bd_dom"/>
</dbReference>
<dbReference type="CDD" id="cd14727">
    <property type="entry name" value="ChanN-like"/>
    <property type="match status" value="1"/>
</dbReference>
<sequence>MADRRGDHTDEVLGSVRELLRGQRWLEQLVASLARGKRAVACSGEDSETVAQAAGEGAEEKLVGGGESLSRMPSSRWVSRRLTSTPDIVAAWEVGSLGIGEWMLQGGGESIGTQVWLERAETDSATVIQIFKIVRIMRLSAVIWMRNIGAANRCFAAFQSALAQMAPGFTRASPVNDNEKVFNVEPGPRMQMRQQVGGKLKQTRPQTVKDLAASDAIPLPLRHLIQRLSGPGPRRRCRRTGCAEAQGATLFEVVLQNADALMPILTRKGLPGQIALARAGRLEMAAARCLRRTSKGLRCAPRLRRWGQRAFARMALAWAAGGSLEASCRLPGGEQRAGERPDKCAQRLLEGKLGALADNIEMVGVQRQGGDDNSRTFGAPTRRARAVVSAEWPVHDDVVAHRLQLQVLQRCLAACRASGRRLVLSLEMFESDVQRVLDEYVLQRAIREQDMTQDSRPWPNYARDYRPLVELCREHGVRVIAANAPRRYVSLV</sequence>
<gene>
    <name evidence="2" type="ORF">PCOR1329_LOCUS73869</name>
</gene>
<proteinExistence type="predicted"/>
<organism evidence="2 3">
    <name type="scientific">Prorocentrum cordatum</name>
    <dbReference type="NCBI Taxonomy" id="2364126"/>
    <lineage>
        <taxon>Eukaryota</taxon>
        <taxon>Sar</taxon>
        <taxon>Alveolata</taxon>
        <taxon>Dinophyceae</taxon>
        <taxon>Prorocentrales</taxon>
        <taxon>Prorocentraceae</taxon>
        <taxon>Prorocentrum</taxon>
    </lineage>
</organism>
<feature type="non-terminal residue" evidence="2">
    <location>
        <position position="492"/>
    </location>
</feature>
<dbReference type="SUPFAM" id="SSF159501">
    <property type="entry name" value="EreA/ChaN-like"/>
    <property type="match status" value="1"/>
</dbReference>
<dbReference type="Proteomes" id="UP001189429">
    <property type="component" value="Unassembled WGS sequence"/>
</dbReference>
<comment type="caution">
    <text evidence="2">The sequence shown here is derived from an EMBL/GenBank/DDBJ whole genome shotgun (WGS) entry which is preliminary data.</text>
</comment>
<protein>
    <recommendedName>
        <fullName evidence="1">Haem-binding uptake Tiki superfamily ChaN domain-containing protein</fullName>
    </recommendedName>
</protein>
<dbReference type="EMBL" id="CAUYUJ010019973">
    <property type="protein sequence ID" value="CAK0894979.1"/>
    <property type="molecule type" value="Genomic_DNA"/>
</dbReference>
<evidence type="ECO:0000313" key="3">
    <source>
        <dbReference type="Proteomes" id="UP001189429"/>
    </source>
</evidence>
<reference evidence="2" key="1">
    <citation type="submission" date="2023-10" db="EMBL/GenBank/DDBJ databases">
        <authorList>
            <person name="Chen Y."/>
            <person name="Shah S."/>
            <person name="Dougan E. K."/>
            <person name="Thang M."/>
            <person name="Chan C."/>
        </authorList>
    </citation>
    <scope>NUCLEOTIDE SEQUENCE [LARGE SCALE GENOMIC DNA]</scope>
</reference>
<name>A0ABN9XB18_9DINO</name>
<dbReference type="Gene3D" id="3.40.50.11550">
    <property type="match status" value="1"/>
</dbReference>
<evidence type="ECO:0000313" key="2">
    <source>
        <dbReference type="EMBL" id="CAK0894979.1"/>
    </source>
</evidence>
<dbReference type="Pfam" id="PF04187">
    <property type="entry name" value="Cofac_haem_bdg"/>
    <property type="match status" value="1"/>
</dbReference>
<accession>A0ABN9XB18</accession>